<reference evidence="2" key="2">
    <citation type="submission" date="2022-01" db="EMBL/GenBank/DDBJ databases">
        <authorList>
            <person name="Yamashiro T."/>
            <person name="Shiraishi A."/>
            <person name="Satake H."/>
            <person name="Nakayama K."/>
        </authorList>
    </citation>
    <scope>NUCLEOTIDE SEQUENCE</scope>
</reference>
<feature type="compositionally biased region" description="Basic and acidic residues" evidence="1">
    <location>
        <begin position="130"/>
        <end position="153"/>
    </location>
</feature>
<name>A0ABQ5F941_9ASTR</name>
<gene>
    <name evidence="2" type="ORF">Tco_1003313</name>
</gene>
<proteinExistence type="predicted"/>
<dbReference type="Proteomes" id="UP001151760">
    <property type="component" value="Unassembled WGS sequence"/>
</dbReference>
<feature type="compositionally biased region" description="Basic and acidic residues" evidence="1">
    <location>
        <begin position="109"/>
        <end position="123"/>
    </location>
</feature>
<organism evidence="2 3">
    <name type="scientific">Tanacetum coccineum</name>
    <dbReference type="NCBI Taxonomy" id="301880"/>
    <lineage>
        <taxon>Eukaryota</taxon>
        <taxon>Viridiplantae</taxon>
        <taxon>Streptophyta</taxon>
        <taxon>Embryophyta</taxon>
        <taxon>Tracheophyta</taxon>
        <taxon>Spermatophyta</taxon>
        <taxon>Magnoliopsida</taxon>
        <taxon>eudicotyledons</taxon>
        <taxon>Gunneridae</taxon>
        <taxon>Pentapetalae</taxon>
        <taxon>asterids</taxon>
        <taxon>campanulids</taxon>
        <taxon>Asterales</taxon>
        <taxon>Asteraceae</taxon>
        <taxon>Asteroideae</taxon>
        <taxon>Anthemideae</taxon>
        <taxon>Anthemidinae</taxon>
        <taxon>Tanacetum</taxon>
    </lineage>
</organism>
<reference evidence="2" key="1">
    <citation type="journal article" date="2022" name="Int. J. Mol. Sci.">
        <title>Draft Genome of Tanacetum Coccineum: Genomic Comparison of Closely Related Tanacetum-Family Plants.</title>
        <authorList>
            <person name="Yamashiro T."/>
            <person name="Shiraishi A."/>
            <person name="Nakayama K."/>
            <person name="Satake H."/>
        </authorList>
    </citation>
    <scope>NUCLEOTIDE SEQUENCE</scope>
</reference>
<feature type="region of interest" description="Disordered" evidence="1">
    <location>
        <begin position="348"/>
        <end position="370"/>
    </location>
</feature>
<feature type="compositionally biased region" description="Low complexity" evidence="1">
    <location>
        <begin position="351"/>
        <end position="363"/>
    </location>
</feature>
<feature type="compositionally biased region" description="Acidic residues" evidence="1">
    <location>
        <begin position="72"/>
        <end position="83"/>
    </location>
</feature>
<protein>
    <submittedName>
        <fullName evidence="2">Uncharacterized protein</fullName>
    </submittedName>
</protein>
<feature type="region of interest" description="Disordered" evidence="1">
    <location>
        <begin position="1"/>
        <end position="162"/>
    </location>
</feature>
<evidence type="ECO:0000313" key="3">
    <source>
        <dbReference type="Proteomes" id="UP001151760"/>
    </source>
</evidence>
<keyword evidence="3" id="KW-1185">Reference proteome</keyword>
<dbReference type="EMBL" id="BQNB010017139">
    <property type="protein sequence ID" value="GJT59780.1"/>
    <property type="molecule type" value="Genomic_DNA"/>
</dbReference>
<feature type="compositionally biased region" description="Polar residues" evidence="1">
    <location>
        <begin position="7"/>
        <end position="18"/>
    </location>
</feature>
<evidence type="ECO:0000256" key="1">
    <source>
        <dbReference type="SAM" id="MobiDB-lite"/>
    </source>
</evidence>
<accession>A0ABQ5F941</accession>
<sequence>MEDSDKTQSVSSGQNTHPQDTKRTTQPAVKGFHSPLDEGTHKSNPLPEGAGTKYQDELKDDSDEEMRVTREELDEEFLQSENEETQHAHSNKTPTEDPISTEHQSPLPNKDHPESAKDKKTDALDSESSSWDKDDMITEEHVSKTADAEKEPEQEPQDTEPIPITIVMPIVTSTKTEIIGYLSRPQLTDPILEVQVPQPENPSHTTPKLDRGKGIARELMNLPYKPFPELIKVIHEVTKEARVDPKALQSLKGDQEFIKKQDAKIKVLNKEHSKKVMKEKELWKKRIDQYRTSRRNLMFKPFDLRLGCNCCGMNWEPIVPKKRFKVVEDLMTSFQKKYERLRVIPGDGINPSLPAPKKSPSLSIGRKRKA</sequence>
<evidence type="ECO:0000313" key="2">
    <source>
        <dbReference type="EMBL" id="GJT59780.1"/>
    </source>
</evidence>
<comment type="caution">
    <text evidence="2">The sequence shown here is derived from an EMBL/GenBank/DDBJ whole genome shotgun (WGS) entry which is preliminary data.</text>
</comment>